<comment type="caution">
    <text evidence="4">The sequence shown here is derived from an EMBL/GenBank/DDBJ whole genome shotgun (WGS) entry which is preliminary data.</text>
</comment>
<reference evidence="4 5" key="1">
    <citation type="submission" date="2020-08" db="EMBL/GenBank/DDBJ databases">
        <title>Sequencing the genomes of 1000 actinobacteria strains.</title>
        <authorList>
            <person name="Klenk H.-P."/>
        </authorList>
    </citation>
    <scope>NUCLEOTIDE SEQUENCE [LARGE SCALE GENOMIC DNA]</scope>
    <source>
        <strain evidence="4 5">DSM 105498</strain>
    </source>
</reference>
<sequence>MRKVFVAGVHMTRFAKMPEETVRTMAEAVVAGALADAGVGPDQVGATYFGNAISGVITGQEMVRGQSALRNTGVLGGPVFNVENACSSSSSAFNLAWQTVASGQADVVLVVGAEKMTEPSGLRAMQALESAVDLEEVDVLKSRLGERADGDRSFFMDLYAGTARGYLERTGATAADFAQVSVKNHLHSSLNPHAQFRKTTTVEEVLASRTIVDPLTLLMCSAIGDGAAAVVLCAEDRLQTDRDRIEVLASVVTSGYARQETAFEDSAVVRAAARAYDLAGVGPEDLQLVELHDAAAPAELVLYEELGLCPRGDGAKLLASGATTLGGRLPVNTSGGLLGKGHPVGATGCAQITEIAEQMWGRAGDRQVPDVRLALAENGGGYIGSDSAAAVVTILSR</sequence>
<dbReference type="Proteomes" id="UP000589626">
    <property type="component" value="Unassembled WGS sequence"/>
</dbReference>
<dbReference type="RefSeq" id="WP_183592776.1">
    <property type="nucleotide sequence ID" value="NZ_JACHWR010000002.1"/>
</dbReference>
<dbReference type="Pfam" id="PF22691">
    <property type="entry name" value="Thiolase_C_1"/>
    <property type="match status" value="1"/>
</dbReference>
<dbReference type="PROSITE" id="PS00606">
    <property type="entry name" value="KS3_1"/>
    <property type="match status" value="1"/>
</dbReference>
<dbReference type="CDD" id="cd00829">
    <property type="entry name" value="SCP-x_thiolase"/>
    <property type="match status" value="1"/>
</dbReference>
<protein>
    <submittedName>
        <fullName evidence="4">Acetyl-CoA acetyltransferase</fullName>
    </submittedName>
</protein>
<dbReference type="PANTHER" id="PTHR42870:SF1">
    <property type="entry name" value="NON-SPECIFIC LIPID-TRANSFER PROTEIN-LIKE 2"/>
    <property type="match status" value="1"/>
</dbReference>
<dbReference type="SUPFAM" id="SSF53901">
    <property type="entry name" value="Thiolase-like"/>
    <property type="match status" value="1"/>
</dbReference>
<dbReference type="InterPro" id="IPR016039">
    <property type="entry name" value="Thiolase-like"/>
</dbReference>
<accession>A0A7W4Z1G7</accession>
<dbReference type="Gene3D" id="3.40.47.10">
    <property type="match status" value="1"/>
</dbReference>
<keyword evidence="1 4" id="KW-0808">Transferase</keyword>
<gene>
    <name evidence="4" type="ORF">FHU40_002675</name>
</gene>
<evidence type="ECO:0000259" key="3">
    <source>
        <dbReference type="Pfam" id="PF22691"/>
    </source>
</evidence>
<dbReference type="InterPro" id="IPR020616">
    <property type="entry name" value="Thiolase_N"/>
</dbReference>
<dbReference type="GO" id="GO:0004315">
    <property type="term" value="F:3-oxoacyl-[acyl-carrier-protein] synthase activity"/>
    <property type="evidence" value="ECO:0007669"/>
    <property type="project" value="InterPro"/>
</dbReference>
<dbReference type="InterPro" id="IPR002155">
    <property type="entry name" value="Thiolase"/>
</dbReference>
<name>A0A7W4Z1G7_9ACTN</name>
<evidence type="ECO:0000259" key="2">
    <source>
        <dbReference type="Pfam" id="PF00108"/>
    </source>
</evidence>
<evidence type="ECO:0000313" key="4">
    <source>
        <dbReference type="EMBL" id="MBB3042857.1"/>
    </source>
</evidence>
<dbReference type="PIRSF" id="PIRSF000429">
    <property type="entry name" value="Ac-CoA_Ac_transf"/>
    <property type="match status" value="1"/>
</dbReference>
<evidence type="ECO:0000256" key="1">
    <source>
        <dbReference type="ARBA" id="ARBA00022679"/>
    </source>
</evidence>
<keyword evidence="5" id="KW-1185">Reference proteome</keyword>
<dbReference type="InterPro" id="IPR018201">
    <property type="entry name" value="Ketoacyl_synth_AS"/>
</dbReference>
<dbReference type="GO" id="GO:0006633">
    <property type="term" value="P:fatty acid biosynthetic process"/>
    <property type="evidence" value="ECO:0007669"/>
    <property type="project" value="InterPro"/>
</dbReference>
<dbReference type="AlphaFoldDB" id="A0A7W4Z1G7"/>
<evidence type="ECO:0000313" key="5">
    <source>
        <dbReference type="Proteomes" id="UP000589626"/>
    </source>
</evidence>
<dbReference type="Pfam" id="PF00108">
    <property type="entry name" value="Thiolase_N"/>
    <property type="match status" value="1"/>
</dbReference>
<proteinExistence type="predicted"/>
<feature type="domain" description="Thiolase C-terminal" evidence="3">
    <location>
        <begin position="255"/>
        <end position="388"/>
    </location>
</feature>
<organism evidence="4 5">
    <name type="scientific">Nocardioides soli</name>
    <dbReference type="NCBI Taxonomy" id="1036020"/>
    <lineage>
        <taxon>Bacteria</taxon>
        <taxon>Bacillati</taxon>
        <taxon>Actinomycetota</taxon>
        <taxon>Actinomycetes</taxon>
        <taxon>Propionibacteriales</taxon>
        <taxon>Nocardioidaceae</taxon>
        <taxon>Nocardioides</taxon>
    </lineage>
</organism>
<dbReference type="PANTHER" id="PTHR42870">
    <property type="entry name" value="ACETYL-COA C-ACETYLTRANSFERASE"/>
    <property type="match status" value="1"/>
</dbReference>
<dbReference type="InterPro" id="IPR055140">
    <property type="entry name" value="Thiolase_C_2"/>
</dbReference>
<dbReference type="EMBL" id="JACHWR010000002">
    <property type="protein sequence ID" value="MBB3042857.1"/>
    <property type="molecule type" value="Genomic_DNA"/>
</dbReference>
<feature type="domain" description="Thiolase N-terminal" evidence="2">
    <location>
        <begin position="4"/>
        <end position="236"/>
    </location>
</feature>